<reference evidence="2 3" key="1">
    <citation type="journal article" date="2018" name="Front. Microbiol.">
        <title>Description and Comparative Genomics of Macrococcus caseolyticus subsp. hominis subsp. nov., Macrococcus goetzii sp. nov., Macrococcus epidermidis sp. nov., and Macrococcus bohemicus sp. nov., Novel Macrococci From Human Clinical Material With Virulence Potential and Suspected Uptake of Foreign DNA by Natural Transformation.</title>
        <authorList>
            <person name="Maslanova I."/>
            <person name="Wertheimer Z."/>
            <person name="Sedlacek I."/>
            <person name="Svec P."/>
            <person name="Indrakova A."/>
            <person name="Kovarovic V."/>
            <person name="Schumann P."/>
            <person name="Sproer C."/>
            <person name="Kralova S."/>
            <person name="Sedo O."/>
            <person name="Kristofova L."/>
            <person name="Vrbovska V."/>
            <person name="Fuzik T."/>
            <person name="Petras P."/>
            <person name="Zdrahal Z."/>
            <person name="Ruzickova V."/>
            <person name="Doskar J."/>
            <person name="Pantucek R."/>
        </authorList>
    </citation>
    <scope>NUCLEOTIDE SEQUENCE [LARGE SCALE GENOMIC DNA]</scope>
    <source>
        <strain evidence="2 3">03/115</strain>
    </source>
</reference>
<feature type="transmembrane region" description="Helical" evidence="1">
    <location>
        <begin position="39"/>
        <end position="58"/>
    </location>
</feature>
<keyword evidence="1" id="KW-1133">Transmembrane helix</keyword>
<dbReference type="Pfam" id="PF12732">
    <property type="entry name" value="YtxH"/>
    <property type="match status" value="1"/>
</dbReference>
<dbReference type="AlphaFoldDB" id="A0A328A8E0"/>
<keyword evidence="1" id="KW-0472">Membrane</keyword>
<comment type="caution">
    <text evidence="2">The sequence shown here is derived from an EMBL/GenBank/DDBJ whole genome shotgun (WGS) entry which is preliminary data.</text>
</comment>
<dbReference type="Proteomes" id="UP000249579">
    <property type="component" value="Unassembled WGS sequence"/>
</dbReference>
<evidence type="ECO:0000256" key="1">
    <source>
        <dbReference type="SAM" id="Phobius"/>
    </source>
</evidence>
<organism evidence="2 3">
    <name type="scientific">Macrococcoides bohemicum</name>
    <dbReference type="NCBI Taxonomy" id="1903056"/>
    <lineage>
        <taxon>Bacteria</taxon>
        <taxon>Bacillati</taxon>
        <taxon>Bacillota</taxon>
        <taxon>Bacilli</taxon>
        <taxon>Bacillales</taxon>
        <taxon>Staphylococcaceae</taxon>
        <taxon>Macrococcoides</taxon>
    </lineage>
</organism>
<dbReference type="InterPro" id="IPR024623">
    <property type="entry name" value="YtxH"/>
</dbReference>
<evidence type="ECO:0000313" key="2">
    <source>
        <dbReference type="EMBL" id="RAK50064.1"/>
    </source>
</evidence>
<evidence type="ECO:0000313" key="3">
    <source>
        <dbReference type="Proteomes" id="UP000249579"/>
    </source>
</evidence>
<gene>
    <name evidence="2" type="ORF">BHX94_00970</name>
</gene>
<keyword evidence="1" id="KW-0812">Transmembrane</keyword>
<sequence length="190" mass="21076">MKINILTGALKLANTYNRDLHTHTVKEYKVQNDTTARDFSIGLTAGLVVGSFLGLLVAPKAGKDLQQDLSQKSESLKAKSVDHYNKQIENAQGFKEKSNAFAAKLTEKTAELKEKAAQKLNNGDKDNHVTFNELERQKQAIKSEVNDDSLAQPIAIVDKELDTPIKDEALAEREQTIKTAKDADNKVRNK</sequence>
<dbReference type="OrthoDB" id="2417878at2"/>
<proteinExistence type="predicted"/>
<accession>A0A328A8E0</accession>
<evidence type="ECO:0008006" key="4">
    <source>
        <dbReference type="Google" id="ProtNLM"/>
    </source>
</evidence>
<protein>
    <recommendedName>
        <fullName evidence="4">YtxH domain-containing protein</fullName>
    </recommendedName>
</protein>
<dbReference type="EMBL" id="PZJG01000001">
    <property type="protein sequence ID" value="RAK50064.1"/>
    <property type="molecule type" value="Genomic_DNA"/>
</dbReference>
<name>A0A328A8E0_9STAP</name>